<sequence>MKTRLLFPLLLIILNMGCIEDDEKEDEVSNCAAAMMRYLEETEEAYYAEIAEVRNPDGTFYTLEQCQEQREIAQEYLVTYEEKEEEFNGPYFSQCSDKEKFDINNIFERLILEMETDVVLTYDCD</sequence>
<dbReference type="HOGENOM" id="CLU_1991813_0_0_10"/>
<dbReference type="RefSeq" id="WP_013991468.1">
    <property type="nucleotide sequence ID" value="NC_015844.1"/>
</dbReference>
<organism evidence="1 2">
    <name type="scientific">Zobellia galactanivorans (strain DSM 12802 / CCUG 47099 / CIP 106680 / NCIMB 13871 / Dsij)</name>
    <dbReference type="NCBI Taxonomy" id="63186"/>
    <lineage>
        <taxon>Bacteria</taxon>
        <taxon>Pseudomonadati</taxon>
        <taxon>Bacteroidota</taxon>
        <taxon>Flavobacteriia</taxon>
        <taxon>Flavobacteriales</taxon>
        <taxon>Flavobacteriaceae</taxon>
        <taxon>Zobellia</taxon>
    </lineage>
</organism>
<accession>G0L067</accession>
<proteinExistence type="predicted"/>
<protein>
    <submittedName>
        <fullName evidence="1">Hypothetical lipoprotein</fullName>
    </submittedName>
</protein>
<dbReference type="EMBL" id="FP476056">
    <property type="protein sequence ID" value="CAZ94155.1"/>
    <property type="molecule type" value="Genomic_DNA"/>
</dbReference>
<keyword evidence="1" id="KW-0449">Lipoprotein</keyword>
<dbReference type="Proteomes" id="UP000008898">
    <property type="component" value="Chromosome"/>
</dbReference>
<name>G0L067_ZOBGA</name>
<reference evidence="1 2" key="2">
    <citation type="journal article" date="2012" name="Environ. Microbiol.">
        <title>Characterization of the first alginolytic operons in a marine bacterium: from their emergence in marine Flavobacteriia to their independent transfers to marine Proteobacteria and human gut Bacteroides.</title>
        <authorList>
            <person name="Thomas F."/>
            <person name="Barbeyron T."/>
            <person name="Tonon T."/>
            <person name="Genicot S."/>
            <person name="Czjzek M."/>
            <person name="Michel G."/>
        </authorList>
    </citation>
    <scope>NUCLEOTIDE SEQUENCE [LARGE SCALE GENOMIC DNA]</scope>
    <source>
        <strain evidence="2">DSM 12802 / CCUG 47099 / CIP 106680 / NCIMB 13871 / Dsij</strain>
    </source>
</reference>
<dbReference type="KEGG" id="zga:ZOBELLIA_82"/>
<evidence type="ECO:0000313" key="1">
    <source>
        <dbReference type="EMBL" id="CAZ94155.1"/>
    </source>
</evidence>
<dbReference type="AlphaFoldDB" id="G0L067"/>
<gene>
    <name evidence="1" type="ordered locus">zobellia_82</name>
</gene>
<evidence type="ECO:0000313" key="2">
    <source>
        <dbReference type="Proteomes" id="UP000008898"/>
    </source>
</evidence>
<reference evidence="2" key="1">
    <citation type="submission" date="2009-07" db="EMBL/GenBank/DDBJ databases">
        <title>Complete genome sequence of Zobellia galactanivorans Dsij.</title>
        <authorList>
            <consortium name="Genoscope - CEA"/>
        </authorList>
    </citation>
    <scope>NUCLEOTIDE SEQUENCE [LARGE SCALE GENOMIC DNA]</scope>
    <source>
        <strain evidence="2">DSM 12802 / CCUG 47099 / CIP 106680 / NCIMB 13871 / Dsij</strain>
    </source>
</reference>
<keyword evidence="2" id="KW-1185">Reference proteome</keyword>
<dbReference type="OrthoDB" id="1439971at2"/>